<dbReference type="SUPFAM" id="SSF54534">
    <property type="entry name" value="FKBP-like"/>
    <property type="match status" value="1"/>
</dbReference>
<keyword evidence="1" id="KW-0413">Isomerase</keyword>
<feature type="compositionally biased region" description="Basic and acidic residues" evidence="3">
    <location>
        <begin position="869"/>
        <end position="885"/>
    </location>
</feature>
<sequence>MKEVEDIFPDYHDGEFLAPKSGAKLASLFDLDRAESQGNESFQFTAPKQPKKFSTTTGPPPQKPAPSPTAPAVLFAAGVHTFRLVNGQYMKQGKLGAAVLGNHVIKEYTLLLYGSQQKHITTARIYPGFVLTVQPGNYTMFYDDQHQNWSLKFDTEKAVLDFSKEVCLARWNSQACVDTLMIQDLLQGEGQAVDVGDTVEVVFTGWLFQNHTIGQIFDSNIGKNKLQRVRLGSGKAPKGWEEGMIGIKKGGRRLLIVPPSINGSKGIPGCVPLANTLVFDVEICQASFSKHGDCLSGGSTDSTNASSVPSLDNTSTEQSAICISSDQGVQGQRIKSGPVNEPPKHSNAAKAKLISRMAKMGQPMLPFFKGAIPAQPDPCDSETQNISESGMVRDSSPPNIIPSSSPQPVEITSKPISYTGEISSKPVAIQHSEASTACFPQRVDISSGQAFQPYVTSRLQPFASVFPPQHMLCEAADLSSFLMTEARQHNTEIRLAVGRVADRVDQLTSKVDDLQKQGFCSFGLSSVSLETAMILQSIQRIVQENTCLKKEVFEKGSKVEEQNHKIGELIEQRQWYMEQSNMLMEQRNNAMQNSNQHNHDRLLQAEQEKGEAVHHQQRTAELQTKLDAALEEGRSCCALINSLEAQVEELKKEGDQSQQQWRTEKQKYRKMELKMKIMEEEIHDLRAEKEALNQRLLDRKRKWQLERERLLMEHEEQRRSSEEENQQLCGQLRRERVCTEMHTRRQLQTELEWQERCAAAVQEQRVKLEEVINQLQEQCATLQKEVESERQQLKGQLAVQVKQVMNGLFHSLRTQFDMQEFYSGDSVLKILLKTIKQVTMQLLEGPQEMKSETGDDEDDEEEEYLSTEETDKGENMEESGKKHDPFQISLDQTYVTADETADLESPELSSDSSTASVLDGQPVDTQE</sequence>
<dbReference type="STRING" id="42514.ENSPNAP00000017391"/>
<protein>
    <recommendedName>
        <fullName evidence="1">peptidylprolyl isomerase</fullName>
        <ecNumber evidence="1">5.2.1.8</ecNumber>
    </recommendedName>
</protein>
<evidence type="ECO:0000256" key="3">
    <source>
        <dbReference type="SAM" id="MobiDB-lite"/>
    </source>
</evidence>
<comment type="catalytic activity">
    <reaction evidence="1">
        <text>[protein]-peptidylproline (omega=180) = [protein]-peptidylproline (omega=0)</text>
        <dbReference type="Rhea" id="RHEA:16237"/>
        <dbReference type="Rhea" id="RHEA-COMP:10747"/>
        <dbReference type="Rhea" id="RHEA-COMP:10748"/>
        <dbReference type="ChEBI" id="CHEBI:83833"/>
        <dbReference type="ChEBI" id="CHEBI:83834"/>
        <dbReference type="EC" id="5.2.1.8"/>
    </reaction>
</comment>
<feature type="region of interest" description="Disordered" evidence="3">
    <location>
        <begin position="293"/>
        <end position="349"/>
    </location>
</feature>
<evidence type="ECO:0000313" key="5">
    <source>
        <dbReference type="Ensembl" id="ENSPNAP00000017391.1"/>
    </source>
</evidence>
<feature type="compositionally biased region" description="Polar residues" evidence="3">
    <location>
        <begin position="297"/>
        <end position="330"/>
    </location>
</feature>
<evidence type="ECO:0000256" key="1">
    <source>
        <dbReference type="PROSITE-ProRule" id="PRU00277"/>
    </source>
</evidence>
<feature type="compositionally biased region" description="Acidic residues" evidence="3">
    <location>
        <begin position="854"/>
        <end position="868"/>
    </location>
</feature>
<dbReference type="GeneTree" id="ENSGT00530000064286"/>
<dbReference type="PANTHER" id="PTHR44927">
    <property type="entry name" value="FK506-BINDING PROTEIN 15"/>
    <property type="match status" value="1"/>
</dbReference>
<feature type="coiled-coil region" evidence="2">
    <location>
        <begin position="758"/>
        <end position="792"/>
    </location>
</feature>
<dbReference type="CTD" id="799923"/>
<feature type="region of interest" description="Disordered" evidence="3">
    <location>
        <begin position="39"/>
        <end position="70"/>
    </location>
</feature>
<reference evidence="5" key="3">
    <citation type="submission" date="2025-09" db="UniProtKB">
        <authorList>
            <consortium name="Ensembl"/>
        </authorList>
    </citation>
    <scope>IDENTIFICATION</scope>
</reference>
<dbReference type="PROSITE" id="PS50059">
    <property type="entry name" value="FKBP_PPIASE"/>
    <property type="match status" value="1"/>
</dbReference>
<feature type="region of interest" description="Disordered" evidence="3">
    <location>
        <begin position="843"/>
        <end position="927"/>
    </location>
</feature>
<feature type="coiled-coil region" evidence="2">
    <location>
        <begin position="640"/>
        <end position="731"/>
    </location>
</feature>
<feature type="compositionally biased region" description="Low complexity" evidence="3">
    <location>
        <begin position="395"/>
        <end position="408"/>
    </location>
</feature>
<evidence type="ECO:0000313" key="6">
    <source>
        <dbReference type="Proteomes" id="UP001501920"/>
    </source>
</evidence>
<dbReference type="InterPro" id="IPR046357">
    <property type="entry name" value="PPIase_dom_sf"/>
</dbReference>
<dbReference type="GO" id="GO:0030426">
    <property type="term" value="C:growth cone"/>
    <property type="evidence" value="ECO:0007669"/>
    <property type="project" value="TreeGrafter"/>
</dbReference>
<dbReference type="OrthoDB" id="77911at2759"/>
<reference evidence="5" key="2">
    <citation type="submission" date="2025-08" db="UniProtKB">
        <authorList>
            <consortium name="Ensembl"/>
        </authorList>
    </citation>
    <scope>IDENTIFICATION</scope>
</reference>
<dbReference type="Ensembl" id="ENSPNAT00000026181.2">
    <property type="protein sequence ID" value="ENSPNAP00000017391.1"/>
    <property type="gene ID" value="ENSPNAG00000023633.2"/>
</dbReference>
<dbReference type="Gene3D" id="3.10.50.40">
    <property type="match status" value="1"/>
</dbReference>
<evidence type="ECO:0000259" key="4">
    <source>
        <dbReference type="PROSITE" id="PS50059"/>
    </source>
</evidence>
<dbReference type="RefSeq" id="XP_017553249.1">
    <property type="nucleotide sequence ID" value="XM_017697760.2"/>
</dbReference>
<feature type="compositionally biased region" description="Pro residues" evidence="3">
    <location>
        <begin position="58"/>
        <end position="69"/>
    </location>
</feature>
<dbReference type="Pfam" id="PF23649">
    <property type="entry name" value="FKBP15"/>
    <property type="match status" value="1"/>
</dbReference>
<dbReference type="AlphaFoldDB" id="A0A3B4D2U0"/>
<dbReference type="Proteomes" id="UP001501920">
    <property type="component" value="Chromosome 23"/>
</dbReference>
<dbReference type="InterPro" id="IPR001179">
    <property type="entry name" value="PPIase_FKBP_dom"/>
</dbReference>
<dbReference type="PANTHER" id="PTHR44927:SF1">
    <property type="entry name" value="FK506-BINDING PROTEIN 15"/>
    <property type="match status" value="1"/>
</dbReference>
<accession>A0A3B4D2U0</accession>
<keyword evidence="2" id="KW-0175">Coiled coil</keyword>
<proteinExistence type="predicted"/>
<dbReference type="GeneID" id="108427535"/>
<evidence type="ECO:0000256" key="2">
    <source>
        <dbReference type="SAM" id="Coils"/>
    </source>
</evidence>
<name>A0A3B4D2U0_PYGNA</name>
<dbReference type="OMA" id="RMGMSKI"/>
<feature type="compositionally biased region" description="Low complexity" evidence="3">
    <location>
        <begin position="906"/>
        <end position="916"/>
    </location>
</feature>
<feature type="domain" description="PPIase FKBP-type" evidence="4">
    <location>
        <begin position="196"/>
        <end position="287"/>
    </location>
</feature>
<reference evidence="5 6" key="1">
    <citation type="submission" date="2020-10" db="EMBL/GenBank/DDBJ databases">
        <title>Pygocentrus nattereri (red-bellied piranha) genome, fPygNat1, primary haplotype.</title>
        <authorList>
            <person name="Myers G."/>
            <person name="Meyer A."/>
            <person name="Karagic N."/>
            <person name="Pippel M."/>
            <person name="Winkler S."/>
            <person name="Tracey A."/>
            <person name="Wood J."/>
            <person name="Formenti G."/>
            <person name="Howe K."/>
            <person name="Fedrigo O."/>
            <person name="Jarvis E.D."/>
        </authorList>
    </citation>
    <scope>NUCLEOTIDE SEQUENCE [LARGE SCALE GENOMIC DNA]</scope>
</reference>
<dbReference type="GO" id="GO:0003755">
    <property type="term" value="F:peptidyl-prolyl cis-trans isomerase activity"/>
    <property type="evidence" value="ECO:0007669"/>
    <property type="project" value="UniProtKB-KW"/>
</dbReference>
<keyword evidence="6" id="KW-1185">Reference proteome</keyword>
<dbReference type="EC" id="5.2.1.8" evidence="1"/>
<feature type="region of interest" description="Disordered" evidence="3">
    <location>
        <begin position="389"/>
        <end position="410"/>
    </location>
</feature>
<dbReference type="InterPro" id="IPR056598">
    <property type="entry name" value="FKBP-15_dom"/>
</dbReference>
<organism evidence="5 6">
    <name type="scientific">Pygocentrus nattereri</name>
    <name type="common">Red-bellied piranha</name>
    <dbReference type="NCBI Taxonomy" id="42514"/>
    <lineage>
        <taxon>Eukaryota</taxon>
        <taxon>Metazoa</taxon>
        <taxon>Chordata</taxon>
        <taxon>Craniata</taxon>
        <taxon>Vertebrata</taxon>
        <taxon>Euteleostomi</taxon>
        <taxon>Actinopterygii</taxon>
        <taxon>Neopterygii</taxon>
        <taxon>Teleostei</taxon>
        <taxon>Ostariophysi</taxon>
        <taxon>Characiformes</taxon>
        <taxon>Characoidei</taxon>
        <taxon>Pygocentrus</taxon>
    </lineage>
</organism>
<keyword evidence="1" id="KW-0697">Rotamase</keyword>
<dbReference type="Pfam" id="PF00254">
    <property type="entry name" value="FKBP_C"/>
    <property type="match status" value="1"/>
</dbReference>